<evidence type="ECO:0000256" key="1">
    <source>
        <dbReference type="ARBA" id="ARBA00022441"/>
    </source>
</evidence>
<dbReference type="PANTHER" id="PTHR46093:SF18">
    <property type="entry name" value="FIBRONECTIN TYPE-III DOMAIN-CONTAINING PROTEIN"/>
    <property type="match status" value="1"/>
</dbReference>
<evidence type="ECO:0000313" key="5">
    <source>
        <dbReference type="Proteomes" id="UP000789570"/>
    </source>
</evidence>
<keyword evidence="3" id="KW-0812">Transmembrane</keyword>
<evidence type="ECO:0000256" key="2">
    <source>
        <dbReference type="ARBA" id="ARBA00022737"/>
    </source>
</evidence>
<proteinExistence type="predicted"/>
<dbReference type="OrthoDB" id="432528at2759"/>
<dbReference type="AlphaFoldDB" id="A0A9N9GRH5"/>
<organism evidence="4 5">
    <name type="scientific">Funneliformis caledonium</name>
    <dbReference type="NCBI Taxonomy" id="1117310"/>
    <lineage>
        <taxon>Eukaryota</taxon>
        <taxon>Fungi</taxon>
        <taxon>Fungi incertae sedis</taxon>
        <taxon>Mucoromycota</taxon>
        <taxon>Glomeromycotina</taxon>
        <taxon>Glomeromycetes</taxon>
        <taxon>Glomerales</taxon>
        <taxon>Glomeraceae</taxon>
        <taxon>Funneliformis</taxon>
    </lineage>
</organism>
<dbReference type="PANTHER" id="PTHR46093">
    <property type="entry name" value="ACYL-COA-BINDING DOMAIN-CONTAINING PROTEIN 5"/>
    <property type="match status" value="1"/>
</dbReference>
<keyword evidence="2" id="KW-0677">Repeat</keyword>
<accession>A0A9N9GRH5</accession>
<dbReference type="SUPFAM" id="SSF117281">
    <property type="entry name" value="Kelch motif"/>
    <property type="match status" value="2"/>
</dbReference>
<dbReference type="EMBL" id="CAJVPQ010003183">
    <property type="protein sequence ID" value="CAG8620332.1"/>
    <property type="molecule type" value="Genomic_DNA"/>
</dbReference>
<comment type="caution">
    <text evidence="4">The sequence shown here is derived from an EMBL/GenBank/DDBJ whole genome shotgun (WGS) entry which is preliminary data.</text>
</comment>
<dbReference type="Pfam" id="PF24681">
    <property type="entry name" value="Kelch_KLHDC2_KLHL20_DRC7"/>
    <property type="match status" value="1"/>
</dbReference>
<protein>
    <submittedName>
        <fullName evidence="4">17621_t:CDS:1</fullName>
    </submittedName>
</protein>
<dbReference type="Gene3D" id="2.120.10.80">
    <property type="entry name" value="Kelch-type beta propeller"/>
    <property type="match status" value="2"/>
</dbReference>
<sequence>MAITRNIFKPFVLIQSTNADPEARWGHGAVLLDNILYIFGGKLGEINNNFNDTRQNTNQLLTLDMTEPFTVSDPNWTIRSVGPRVAEHTLSVGGPQNELLVLCGGNYPDPVPENPLFYYNTSDQSPDWVNPNVTLPIKLREHTAVTRLSDSMNYIYGGIETDDPNVSVRVQLQDLLRLDTRQNILDDLKVDPKIPPGRFHHTATILPDGKMYVIGGYSGEFADTLVNMSQIFVYDTLTSTWNVQIAVGTLPLARRDHVAVGTQDGKVIIHGGANANYSVLYNDIAILDTTTLQYTWRLIDARGRIPPSRYSHTATMVGTNMLIAFGVISSTNVGDVVDDNIYVLDTTTYEWQENYTPKNLDFKSTPNSSGNINENIHAPVRVGIIVGFVLGIIFFLLLTGGSLLLFFRKRKQAAIYKSTSYADYKEQSSNQIRTK</sequence>
<evidence type="ECO:0000256" key="3">
    <source>
        <dbReference type="SAM" id="Phobius"/>
    </source>
</evidence>
<keyword evidence="3" id="KW-0472">Membrane</keyword>
<name>A0A9N9GRH5_9GLOM</name>
<keyword evidence="5" id="KW-1185">Reference proteome</keyword>
<keyword evidence="3" id="KW-1133">Transmembrane helix</keyword>
<reference evidence="4" key="1">
    <citation type="submission" date="2021-06" db="EMBL/GenBank/DDBJ databases">
        <authorList>
            <person name="Kallberg Y."/>
            <person name="Tangrot J."/>
            <person name="Rosling A."/>
        </authorList>
    </citation>
    <scope>NUCLEOTIDE SEQUENCE</scope>
    <source>
        <strain evidence="4">UK204</strain>
    </source>
</reference>
<dbReference type="InterPro" id="IPR015915">
    <property type="entry name" value="Kelch-typ_b-propeller"/>
</dbReference>
<evidence type="ECO:0000313" key="4">
    <source>
        <dbReference type="EMBL" id="CAG8620332.1"/>
    </source>
</evidence>
<dbReference type="Proteomes" id="UP000789570">
    <property type="component" value="Unassembled WGS sequence"/>
</dbReference>
<feature type="transmembrane region" description="Helical" evidence="3">
    <location>
        <begin position="382"/>
        <end position="407"/>
    </location>
</feature>
<keyword evidence="1" id="KW-0880">Kelch repeat</keyword>
<gene>
    <name evidence="4" type="ORF">FCALED_LOCUS9520</name>
</gene>